<accession>A0AAD7SYW5</accession>
<evidence type="ECO:0000313" key="2">
    <source>
        <dbReference type="EMBL" id="KAJ8411331.1"/>
    </source>
</evidence>
<dbReference type="Proteomes" id="UP001221898">
    <property type="component" value="Unassembled WGS sequence"/>
</dbReference>
<protein>
    <submittedName>
        <fullName evidence="2">Uncharacterized protein</fullName>
    </submittedName>
</protein>
<evidence type="ECO:0000256" key="1">
    <source>
        <dbReference type="SAM" id="MobiDB-lite"/>
    </source>
</evidence>
<feature type="region of interest" description="Disordered" evidence="1">
    <location>
        <begin position="87"/>
        <end position="109"/>
    </location>
</feature>
<feature type="region of interest" description="Disordered" evidence="1">
    <location>
        <begin position="36"/>
        <end position="69"/>
    </location>
</feature>
<feature type="compositionally biased region" description="Low complexity" evidence="1">
    <location>
        <begin position="58"/>
        <end position="67"/>
    </location>
</feature>
<comment type="caution">
    <text evidence="2">The sequence shown here is derived from an EMBL/GenBank/DDBJ whole genome shotgun (WGS) entry which is preliminary data.</text>
</comment>
<sequence>MVYHRIFRFQKVPVCKESWSDPGQPVVLLGPHCSNHKDLPILPPQHPEDPTGPHPRGHTTPGPDPGDLMSGLLQFLAGRPTGLCHQATATSPERCRSSGVQSTEVHPGHPSTLLSALAPHRSTHQIQITGACVSSG</sequence>
<name>A0AAD7SYW5_9TELE</name>
<dbReference type="AlphaFoldDB" id="A0AAD7SYW5"/>
<dbReference type="EMBL" id="JAINUG010000023">
    <property type="protein sequence ID" value="KAJ8411331.1"/>
    <property type="molecule type" value="Genomic_DNA"/>
</dbReference>
<proteinExistence type="predicted"/>
<gene>
    <name evidence="2" type="ORF">AAFF_G00173370</name>
</gene>
<keyword evidence="3" id="KW-1185">Reference proteome</keyword>
<reference evidence="2" key="1">
    <citation type="journal article" date="2023" name="Science">
        <title>Genome structures resolve the early diversification of teleost fishes.</title>
        <authorList>
            <person name="Parey E."/>
            <person name="Louis A."/>
            <person name="Montfort J."/>
            <person name="Bouchez O."/>
            <person name="Roques C."/>
            <person name="Iampietro C."/>
            <person name="Lluch J."/>
            <person name="Castinel A."/>
            <person name="Donnadieu C."/>
            <person name="Desvignes T."/>
            <person name="Floi Bucao C."/>
            <person name="Jouanno E."/>
            <person name="Wen M."/>
            <person name="Mejri S."/>
            <person name="Dirks R."/>
            <person name="Jansen H."/>
            <person name="Henkel C."/>
            <person name="Chen W.J."/>
            <person name="Zahm M."/>
            <person name="Cabau C."/>
            <person name="Klopp C."/>
            <person name="Thompson A.W."/>
            <person name="Robinson-Rechavi M."/>
            <person name="Braasch I."/>
            <person name="Lecointre G."/>
            <person name="Bobe J."/>
            <person name="Postlethwait J.H."/>
            <person name="Berthelot C."/>
            <person name="Roest Crollius H."/>
            <person name="Guiguen Y."/>
        </authorList>
    </citation>
    <scope>NUCLEOTIDE SEQUENCE</scope>
    <source>
        <strain evidence="2">NC1722</strain>
    </source>
</reference>
<organism evidence="2 3">
    <name type="scientific">Aldrovandia affinis</name>
    <dbReference type="NCBI Taxonomy" id="143900"/>
    <lineage>
        <taxon>Eukaryota</taxon>
        <taxon>Metazoa</taxon>
        <taxon>Chordata</taxon>
        <taxon>Craniata</taxon>
        <taxon>Vertebrata</taxon>
        <taxon>Euteleostomi</taxon>
        <taxon>Actinopterygii</taxon>
        <taxon>Neopterygii</taxon>
        <taxon>Teleostei</taxon>
        <taxon>Notacanthiformes</taxon>
        <taxon>Halosauridae</taxon>
        <taxon>Aldrovandia</taxon>
    </lineage>
</organism>
<evidence type="ECO:0000313" key="3">
    <source>
        <dbReference type="Proteomes" id="UP001221898"/>
    </source>
</evidence>